<evidence type="ECO:0000313" key="7">
    <source>
        <dbReference type="EMBL" id="PSS03140.1"/>
    </source>
</evidence>
<dbReference type="STRING" id="1590841.A0A2R6Q7C6"/>
<dbReference type="GO" id="GO:0000417">
    <property type="term" value="C:HIR complex"/>
    <property type="evidence" value="ECO:0007669"/>
    <property type="project" value="TreeGrafter"/>
</dbReference>
<dbReference type="GO" id="GO:0006351">
    <property type="term" value="P:DNA-templated transcription"/>
    <property type="evidence" value="ECO:0007669"/>
    <property type="project" value="InterPro"/>
</dbReference>
<gene>
    <name evidence="7" type="ORF">CEY00_Acc21523</name>
</gene>
<dbReference type="InterPro" id="IPR011494">
    <property type="entry name" value="HIRA-like_C"/>
</dbReference>
<feature type="domain" description="Protein HIRA-like C-terminal" evidence="6">
    <location>
        <begin position="202"/>
        <end position="237"/>
    </location>
</feature>
<evidence type="ECO:0000256" key="5">
    <source>
        <dbReference type="ARBA" id="ARBA00023242"/>
    </source>
</evidence>
<dbReference type="GO" id="GO:0006355">
    <property type="term" value="P:regulation of DNA-templated transcription"/>
    <property type="evidence" value="ECO:0007669"/>
    <property type="project" value="InterPro"/>
</dbReference>
<dbReference type="PANTHER" id="PTHR13831:SF0">
    <property type="entry name" value="PROTEIN HIRA"/>
    <property type="match status" value="1"/>
</dbReference>
<dbReference type="GO" id="GO:0005634">
    <property type="term" value="C:nucleus"/>
    <property type="evidence" value="ECO:0007669"/>
    <property type="project" value="UniProtKB-SubCell"/>
</dbReference>
<accession>A0A2R6Q7C6</accession>
<dbReference type="Proteomes" id="UP000241394">
    <property type="component" value="Chromosome LG19"/>
</dbReference>
<dbReference type="InterPro" id="IPR031120">
    <property type="entry name" value="HIR1-like"/>
</dbReference>
<evidence type="ECO:0000313" key="8">
    <source>
        <dbReference type="Proteomes" id="UP000241394"/>
    </source>
</evidence>
<reference evidence="8" key="2">
    <citation type="journal article" date="2018" name="BMC Genomics">
        <title>A manually annotated Actinidia chinensis var. chinensis (kiwifruit) genome highlights the challenges associated with draft genomes and gene prediction in plants.</title>
        <authorList>
            <person name="Pilkington S.M."/>
            <person name="Crowhurst R."/>
            <person name="Hilario E."/>
            <person name="Nardozza S."/>
            <person name="Fraser L."/>
            <person name="Peng Y."/>
            <person name="Gunaseelan K."/>
            <person name="Simpson R."/>
            <person name="Tahir J."/>
            <person name="Deroles S.C."/>
            <person name="Templeton K."/>
            <person name="Luo Z."/>
            <person name="Davy M."/>
            <person name="Cheng C."/>
            <person name="McNeilage M."/>
            <person name="Scaglione D."/>
            <person name="Liu Y."/>
            <person name="Zhang Q."/>
            <person name="Datson P."/>
            <person name="De Silva N."/>
            <person name="Gardiner S.E."/>
            <person name="Bassett H."/>
            <person name="Chagne D."/>
            <person name="McCallum J."/>
            <person name="Dzierzon H."/>
            <person name="Deng C."/>
            <person name="Wang Y.Y."/>
            <person name="Barron L."/>
            <person name="Manako K."/>
            <person name="Bowen J."/>
            <person name="Foster T.M."/>
            <person name="Erridge Z.A."/>
            <person name="Tiffin H."/>
            <person name="Waite C.N."/>
            <person name="Davies K.M."/>
            <person name="Grierson E.P."/>
            <person name="Laing W.A."/>
            <person name="Kirk R."/>
            <person name="Chen X."/>
            <person name="Wood M."/>
            <person name="Montefiori M."/>
            <person name="Brummell D.A."/>
            <person name="Schwinn K.E."/>
            <person name="Catanach A."/>
            <person name="Fullerton C."/>
            <person name="Li D."/>
            <person name="Meiyalaghan S."/>
            <person name="Nieuwenhuizen N."/>
            <person name="Read N."/>
            <person name="Prakash R."/>
            <person name="Hunter D."/>
            <person name="Zhang H."/>
            <person name="McKenzie M."/>
            <person name="Knabel M."/>
            <person name="Harris A."/>
            <person name="Allan A.C."/>
            <person name="Gleave A."/>
            <person name="Chen A."/>
            <person name="Janssen B.J."/>
            <person name="Plunkett B."/>
            <person name="Ampomah-Dwamena C."/>
            <person name="Voogd C."/>
            <person name="Leif D."/>
            <person name="Lafferty D."/>
            <person name="Souleyre E.J.F."/>
            <person name="Varkonyi-Gasic E."/>
            <person name="Gambi F."/>
            <person name="Hanley J."/>
            <person name="Yao J.L."/>
            <person name="Cheung J."/>
            <person name="David K.M."/>
            <person name="Warren B."/>
            <person name="Marsh K."/>
            <person name="Snowden K.C."/>
            <person name="Lin-Wang K."/>
            <person name="Brian L."/>
            <person name="Martinez-Sanchez M."/>
            <person name="Wang M."/>
            <person name="Ileperuma N."/>
            <person name="Macnee N."/>
            <person name="Campin R."/>
            <person name="McAtee P."/>
            <person name="Drummond R.S.M."/>
            <person name="Espley R.V."/>
            <person name="Ireland H.S."/>
            <person name="Wu R."/>
            <person name="Atkinson R.G."/>
            <person name="Karunairetnam S."/>
            <person name="Bulley S."/>
            <person name="Chunkath S."/>
            <person name="Hanley Z."/>
            <person name="Storey R."/>
            <person name="Thrimawithana A.H."/>
            <person name="Thomson S."/>
            <person name="David C."/>
            <person name="Testolin R."/>
            <person name="Huang H."/>
            <person name="Hellens R.P."/>
            <person name="Schaffer R.J."/>
        </authorList>
    </citation>
    <scope>NUCLEOTIDE SEQUENCE [LARGE SCALE GENOMIC DNA]</scope>
    <source>
        <strain evidence="8">cv. Red5</strain>
    </source>
</reference>
<dbReference type="PANTHER" id="PTHR13831">
    <property type="entry name" value="MEMBER OF THE HIR1 FAMILY OF WD-REPEAT PROTEINS"/>
    <property type="match status" value="1"/>
</dbReference>
<keyword evidence="8" id="KW-1185">Reference proteome</keyword>
<evidence type="ECO:0000256" key="2">
    <source>
        <dbReference type="ARBA" id="ARBA00022574"/>
    </source>
</evidence>
<dbReference type="Gramene" id="PSS03140">
    <property type="protein sequence ID" value="PSS03140"/>
    <property type="gene ID" value="CEY00_Acc21523"/>
</dbReference>
<comment type="subcellular location">
    <subcellularLocation>
        <location evidence="1">Nucleus</location>
    </subcellularLocation>
</comment>
<evidence type="ECO:0000256" key="4">
    <source>
        <dbReference type="ARBA" id="ARBA00022853"/>
    </source>
</evidence>
<protein>
    <submittedName>
        <fullName evidence="7">Protein HIRA like</fullName>
    </submittedName>
</protein>
<dbReference type="EMBL" id="NKQK01000019">
    <property type="protein sequence ID" value="PSS03140.1"/>
    <property type="molecule type" value="Genomic_DNA"/>
</dbReference>
<sequence length="238" mass="25885">MATFHFEEKELGKRLTDAELDELKRNCYGDISGQQANLAESLVQLLFEAASAKQTASKKVPASAGGDGSISVEQTGSAKAFGSFITLASSGTLSIRVCDKKEGEDTIPVCLEARPREHAMSDMVEELEMPTFGPLGVKMDACRTSSPPPSSSSFFPDDCFPALNFASSWNLGSLQSGELSALQVDFRKFLARKPGWSRVTGNRVKTRAHLEAQLASTLALKSTNEYRQCLLSYIRFLT</sequence>
<name>A0A2R6Q7C6_ACTCC</name>
<organism evidence="7 8">
    <name type="scientific">Actinidia chinensis var. chinensis</name>
    <name type="common">Chinese soft-hair kiwi</name>
    <dbReference type="NCBI Taxonomy" id="1590841"/>
    <lineage>
        <taxon>Eukaryota</taxon>
        <taxon>Viridiplantae</taxon>
        <taxon>Streptophyta</taxon>
        <taxon>Embryophyta</taxon>
        <taxon>Tracheophyta</taxon>
        <taxon>Spermatophyta</taxon>
        <taxon>Magnoliopsida</taxon>
        <taxon>eudicotyledons</taxon>
        <taxon>Gunneridae</taxon>
        <taxon>Pentapetalae</taxon>
        <taxon>asterids</taxon>
        <taxon>Ericales</taxon>
        <taxon>Actinidiaceae</taxon>
        <taxon>Actinidia</taxon>
    </lineage>
</organism>
<dbReference type="GO" id="GO:0006338">
    <property type="term" value="P:chromatin remodeling"/>
    <property type="evidence" value="ECO:0007669"/>
    <property type="project" value="InterPro"/>
</dbReference>
<evidence type="ECO:0000256" key="1">
    <source>
        <dbReference type="ARBA" id="ARBA00004123"/>
    </source>
</evidence>
<comment type="caution">
    <text evidence="7">The sequence shown here is derived from an EMBL/GenBank/DDBJ whole genome shotgun (WGS) entry which is preliminary data.</text>
</comment>
<keyword evidence="3" id="KW-0677">Repeat</keyword>
<keyword evidence="2" id="KW-0853">WD repeat</keyword>
<reference evidence="7 8" key="1">
    <citation type="submission" date="2017-07" db="EMBL/GenBank/DDBJ databases">
        <title>An improved, manually edited Actinidia chinensis var. chinensis (kiwifruit) genome highlights the challenges associated with draft genomes and gene prediction in plants.</title>
        <authorList>
            <person name="Pilkington S."/>
            <person name="Crowhurst R."/>
            <person name="Hilario E."/>
            <person name="Nardozza S."/>
            <person name="Fraser L."/>
            <person name="Peng Y."/>
            <person name="Gunaseelan K."/>
            <person name="Simpson R."/>
            <person name="Tahir J."/>
            <person name="Deroles S."/>
            <person name="Templeton K."/>
            <person name="Luo Z."/>
            <person name="Davy M."/>
            <person name="Cheng C."/>
            <person name="Mcneilage M."/>
            <person name="Scaglione D."/>
            <person name="Liu Y."/>
            <person name="Zhang Q."/>
            <person name="Datson P."/>
            <person name="De Silva N."/>
            <person name="Gardiner S."/>
            <person name="Bassett H."/>
            <person name="Chagne D."/>
            <person name="Mccallum J."/>
            <person name="Dzierzon H."/>
            <person name="Deng C."/>
            <person name="Wang Y.-Y."/>
            <person name="Barron N."/>
            <person name="Manako K."/>
            <person name="Bowen J."/>
            <person name="Foster T."/>
            <person name="Erridge Z."/>
            <person name="Tiffin H."/>
            <person name="Waite C."/>
            <person name="Davies K."/>
            <person name="Grierson E."/>
            <person name="Laing W."/>
            <person name="Kirk R."/>
            <person name="Chen X."/>
            <person name="Wood M."/>
            <person name="Montefiori M."/>
            <person name="Brummell D."/>
            <person name="Schwinn K."/>
            <person name="Catanach A."/>
            <person name="Fullerton C."/>
            <person name="Li D."/>
            <person name="Meiyalaghan S."/>
            <person name="Nieuwenhuizen N."/>
            <person name="Read N."/>
            <person name="Prakash R."/>
            <person name="Hunter D."/>
            <person name="Zhang H."/>
            <person name="Mckenzie M."/>
            <person name="Knabel M."/>
            <person name="Harris A."/>
            <person name="Allan A."/>
            <person name="Chen A."/>
            <person name="Janssen B."/>
            <person name="Plunkett B."/>
            <person name="Dwamena C."/>
            <person name="Voogd C."/>
            <person name="Leif D."/>
            <person name="Lafferty D."/>
            <person name="Souleyre E."/>
            <person name="Varkonyi-Gasic E."/>
            <person name="Gambi F."/>
            <person name="Hanley J."/>
            <person name="Yao J.-L."/>
            <person name="Cheung J."/>
            <person name="David K."/>
            <person name="Warren B."/>
            <person name="Marsh K."/>
            <person name="Snowden K."/>
            <person name="Lin-Wang K."/>
            <person name="Brian L."/>
            <person name="Martinez-Sanchez M."/>
            <person name="Wang M."/>
            <person name="Ileperuma N."/>
            <person name="Macnee N."/>
            <person name="Campin R."/>
            <person name="Mcatee P."/>
            <person name="Drummond R."/>
            <person name="Espley R."/>
            <person name="Ireland H."/>
            <person name="Wu R."/>
            <person name="Atkinson R."/>
            <person name="Karunairetnam S."/>
            <person name="Bulley S."/>
            <person name="Chunkath S."/>
            <person name="Hanley Z."/>
            <person name="Storey R."/>
            <person name="Thrimawithana A."/>
            <person name="Thomson S."/>
            <person name="David C."/>
            <person name="Testolin R."/>
        </authorList>
    </citation>
    <scope>NUCLEOTIDE SEQUENCE [LARGE SCALE GENOMIC DNA]</scope>
    <source>
        <strain evidence="8">cv. Red5</strain>
        <tissue evidence="7">Young leaf</tissue>
    </source>
</reference>
<dbReference type="GO" id="GO:0031491">
    <property type="term" value="F:nucleosome binding"/>
    <property type="evidence" value="ECO:0007669"/>
    <property type="project" value="TreeGrafter"/>
</dbReference>
<dbReference type="Pfam" id="PF07569">
    <property type="entry name" value="Hira"/>
    <property type="match status" value="1"/>
</dbReference>
<dbReference type="OrthoDB" id="1741719at2759"/>
<dbReference type="InParanoid" id="A0A2R6Q7C6"/>
<proteinExistence type="predicted"/>
<keyword evidence="4" id="KW-0156">Chromatin regulator</keyword>
<evidence type="ECO:0000256" key="3">
    <source>
        <dbReference type="ARBA" id="ARBA00022737"/>
    </source>
</evidence>
<feature type="non-terminal residue" evidence="7">
    <location>
        <position position="238"/>
    </location>
</feature>
<dbReference type="AlphaFoldDB" id="A0A2R6Q7C6"/>
<dbReference type="GO" id="GO:0000785">
    <property type="term" value="C:chromatin"/>
    <property type="evidence" value="ECO:0007669"/>
    <property type="project" value="TreeGrafter"/>
</dbReference>
<keyword evidence="5" id="KW-0539">Nucleus</keyword>
<evidence type="ECO:0000259" key="6">
    <source>
        <dbReference type="Pfam" id="PF07569"/>
    </source>
</evidence>